<dbReference type="RefSeq" id="WP_061858721.1">
    <property type="nucleotide sequence ID" value="NZ_LTBB01000010.1"/>
</dbReference>
<reference evidence="1 2" key="1">
    <citation type="submission" date="2016-02" db="EMBL/GenBank/DDBJ databases">
        <title>Genome sequence of Clostridium colicanis DSM 13634.</title>
        <authorList>
            <person name="Poehlein A."/>
            <person name="Daniel R."/>
        </authorList>
    </citation>
    <scope>NUCLEOTIDE SEQUENCE [LARGE SCALE GENOMIC DNA]</scope>
    <source>
        <strain evidence="1 2">DSM 13634</strain>
    </source>
</reference>
<dbReference type="Proteomes" id="UP000075374">
    <property type="component" value="Unassembled WGS sequence"/>
</dbReference>
<keyword evidence="2" id="KW-1185">Reference proteome</keyword>
<proteinExistence type="predicted"/>
<protein>
    <submittedName>
        <fullName evidence="1">Uncharacterized protein</fullName>
    </submittedName>
</protein>
<dbReference type="EMBL" id="LTBB01000010">
    <property type="protein sequence ID" value="KYH28401.1"/>
    <property type="molecule type" value="Genomic_DNA"/>
</dbReference>
<dbReference type="PATRIC" id="fig|1121305.3.peg.1897"/>
<dbReference type="AlphaFoldDB" id="A0A151AL87"/>
<name>A0A151AL87_9CLOT</name>
<organism evidence="1 2">
    <name type="scientific">Clostridium colicanis DSM 13634</name>
    <dbReference type="NCBI Taxonomy" id="1121305"/>
    <lineage>
        <taxon>Bacteria</taxon>
        <taxon>Bacillati</taxon>
        <taxon>Bacillota</taxon>
        <taxon>Clostridia</taxon>
        <taxon>Eubacteriales</taxon>
        <taxon>Clostridiaceae</taxon>
        <taxon>Clostridium</taxon>
    </lineage>
</organism>
<comment type="caution">
    <text evidence="1">The sequence shown here is derived from an EMBL/GenBank/DDBJ whole genome shotgun (WGS) entry which is preliminary data.</text>
</comment>
<accession>A0A151AL87</accession>
<gene>
    <name evidence="1" type="ORF">CLCOL_18930</name>
</gene>
<sequence length="97" mass="10510">MRYDDDLKKACNRNGNDRDVAVVTLSYNIATNEVTDFDLYPSAPFEATQCDIEAGQDLADVVACLLRNGFEIVSNVAATAGTTTAATALGHYTFIRK</sequence>
<evidence type="ECO:0000313" key="2">
    <source>
        <dbReference type="Proteomes" id="UP000075374"/>
    </source>
</evidence>
<evidence type="ECO:0000313" key="1">
    <source>
        <dbReference type="EMBL" id="KYH28401.1"/>
    </source>
</evidence>
<dbReference type="STRING" id="1121305.CLCOL_18930"/>